<dbReference type="InterPro" id="IPR050399">
    <property type="entry name" value="HPr"/>
</dbReference>
<comment type="subcellular location">
    <subcellularLocation>
        <location evidence="1">Cytoplasm</location>
    </subcellularLocation>
</comment>
<dbReference type="PROSITE" id="PS51350">
    <property type="entry name" value="PTS_HPR_DOM"/>
    <property type="match status" value="1"/>
</dbReference>
<dbReference type="EMBL" id="JBHMAF010000167">
    <property type="protein sequence ID" value="MFB9760774.1"/>
    <property type="molecule type" value="Genomic_DNA"/>
</dbReference>
<evidence type="ECO:0000256" key="3">
    <source>
        <dbReference type="ARBA" id="ARBA00022683"/>
    </source>
</evidence>
<gene>
    <name evidence="5" type="ORF">ACFFMS_21065</name>
</gene>
<evidence type="ECO:0000256" key="2">
    <source>
        <dbReference type="ARBA" id="ARBA00022490"/>
    </source>
</evidence>
<feature type="domain" description="HPr" evidence="4">
    <location>
        <begin position="1"/>
        <end position="86"/>
    </location>
</feature>
<dbReference type="PANTHER" id="PTHR33705:SF2">
    <property type="entry name" value="PHOSPHOCARRIER PROTEIN NPR"/>
    <property type="match status" value="1"/>
</dbReference>
<protein>
    <submittedName>
        <fullName evidence="5">HPr family phosphocarrier protein</fullName>
    </submittedName>
</protein>
<accession>A0ABV5WJI3</accession>
<dbReference type="Proteomes" id="UP001589609">
    <property type="component" value="Unassembled WGS sequence"/>
</dbReference>
<dbReference type="Gene3D" id="3.30.1340.10">
    <property type="entry name" value="HPr-like"/>
    <property type="match status" value="1"/>
</dbReference>
<organism evidence="5 6">
    <name type="scientific">Ectobacillus funiculus</name>
    <dbReference type="NCBI Taxonomy" id="137993"/>
    <lineage>
        <taxon>Bacteria</taxon>
        <taxon>Bacillati</taxon>
        <taxon>Bacillota</taxon>
        <taxon>Bacilli</taxon>
        <taxon>Bacillales</taxon>
        <taxon>Bacillaceae</taxon>
        <taxon>Ectobacillus</taxon>
    </lineage>
</organism>
<evidence type="ECO:0000313" key="5">
    <source>
        <dbReference type="EMBL" id="MFB9760774.1"/>
    </source>
</evidence>
<dbReference type="InterPro" id="IPR035895">
    <property type="entry name" value="HPr-like_sf"/>
</dbReference>
<evidence type="ECO:0000313" key="6">
    <source>
        <dbReference type="Proteomes" id="UP001589609"/>
    </source>
</evidence>
<comment type="caution">
    <text evidence="5">The sequence shown here is derived from an EMBL/GenBank/DDBJ whole genome shotgun (WGS) entry which is preliminary data.</text>
</comment>
<keyword evidence="6" id="KW-1185">Reference proteome</keyword>
<proteinExistence type="predicted"/>
<keyword evidence="2" id="KW-0963">Cytoplasm</keyword>
<dbReference type="RefSeq" id="WP_379951052.1">
    <property type="nucleotide sequence ID" value="NZ_JBHMAF010000167.1"/>
</dbReference>
<sequence length="86" mass="9496">MIERKVVIQLQPGLQARYASQFVKKSSSFNSEINIIKNERVTPGKSIMGVMTLAIRNGEEITLLANGSDEQEAVAALERFLSGRES</sequence>
<dbReference type="SUPFAM" id="SSF55594">
    <property type="entry name" value="HPr-like"/>
    <property type="match status" value="1"/>
</dbReference>
<dbReference type="PANTHER" id="PTHR33705">
    <property type="entry name" value="PHOSPHOCARRIER PROTEIN HPR"/>
    <property type="match status" value="1"/>
</dbReference>
<keyword evidence="3" id="KW-0598">Phosphotransferase system</keyword>
<name>A0ABV5WJI3_9BACI</name>
<evidence type="ECO:0000259" key="4">
    <source>
        <dbReference type="PROSITE" id="PS51350"/>
    </source>
</evidence>
<reference evidence="5 6" key="1">
    <citation type="submission" date="2024-09" db="EMBL/GenBank/DDBJ databases">
        <authorList>
            <person name="Sun Q."/>
            <person name="Mori K."/>
        </authorList>
    </citation>
    <scope>NUCLEOTIDE SEQUENCE [LARGE SCALE GENOMIC DNA]</scope>
    <source>
        <strain evidence="5 6">JCM 11201</strain>
    </source>
</reference>
<evidence type="ECO:0000256" key="1">
    <source>
        <dbReference type="ARBA" id="ARBA00004496"/>
    </source>
</evidence>
<dbReference type="PRINTS" id="PR00107">
    <property type="entry name" value="PHOSPHOCPHPR"/>
</dbReference>
<dbReference type="Pfam" id="PF00381">
    <property type="entry name" value="PTS-HPr"/>
    <property type="match status" value="1"/>
</dbReference>
<dbReference type="NCBIfam" id="TIGR01003">
    <property type="entry name" value="PTS_HPr_family"/>
    <property type="match status" value="1"/>
</dbReference>
<dbReference type="InterPro" id="IPR000032">
    <property type="entry name" value="HPr-like"/>
</dbReference>